<comment type="similarity">
    <text evidence="4">Belongs to the P-Pant transferase superfamily.</text>
</comment>
<name>A0AAF0DHZ1_9EURO</name>
<gene>
    <name evidence="8" type="ORF">PRK78_003312</name>
</gene>
<feature type="region of interest" description="Disordered" evidence="5">
    <location>
        <begin position="135"/>
        <end position="157"/>
    </location>
</feature>
<dbReference type="GO" id="GO:0019878">
    <property type="term" value="P:lysine biosynthetic process via aminoadipic acid"/>
    <property type="evidence" value="ECO:0007669"/>
    <property type="project" value="TreeGrafter"/>
</dbReference>
<evidence type="ECO:0000313" key="9">
    <source>
        <dbReference type="Proteomes" id="UP001219355"/>
    </source>
</evidence>
<evidence type="ECO:0000313" key="8">
    <source>
        <dbReference type="EMBL" id="WEW57845.1"/>
    </source>
</evidence>
<dbReference type="GO" id="GO:0008897">
    <property type="term" value="F:holo-[acyl-carrier-protein] synthase activity"/>
    <property type="evidence" value="ECO:0007669"/>
    <property type="project" value="UniProtKB-EC"/>
</dbReference>
<keyword evidence="2" id="KW-0808">Transferase</keyword>
<evidence type="ECO:0000256" key="2">
    <source>
        <dbReference type="ARBA" id="ARBA00022679"/>
    </source>
</evidence>
<dbReference type="PANTHER" id="PTHR12215:SF10">
    <property type="entry name" value="L-AMINOADIPATE-SEMIALDEHYDE DEHYDROGENASE-PHOSPHOPANTETHEINYL TRANSFERASE"/>
    <property type="match status" value="1"/>
</dbReference>
<evidence type="ECO:0000259" key="7">
    <source>
        <dbReference type="Pfam" id="PF22624"/>
    </source>
</evidence>
<feature type="domain" description="4'-phosphopantetheinyl transferase N-terminal" evidence="7">
    <location>
        <begin position="36"/>
        <end position="130"/>
    </location>
</feature>
<dbReference type="PANTHER" id="PTHR12215">
    <property type="entry name" value="PHOSPHOPANTETHEINE TRANSFERASE"/>
    <property type="match status" value="1"/>
</dbReference>
<dbReference type="Pfam" id="PF01648">
    <property type="entry name" value="ACPS"/>
    <property type="match status" value="1"/>
</dbReference>
<evidence type="ECO:0000256" key="5">
    <source>
        <dbReference type="SAM" id="MobiDB-lite"/>
    </source>
</evidence>
<evidence type="ECO:0000256" key="3">
    <source>
        <dbReference type="ARBA" id="ARBA00050875"/>
    </source>
</evidence>
<sequence>MASSQDQYGQFPLSHGLTRWYMDMRTLTASSSSLPLISTLQPEDQETVKRFYHLADRHMSLASYLLKYLFIHRTCHVPWDKILISRTPAPHKRPCYIPPAPENGDKNKLPVLNVEFNVSHQASLIALAGCIDIPDDATSTPPTPSPTGTTPTPQVGIDITCTDERSRRGKDSLPTTEEALHSFIDIYAAVFSPREIDIMKSRPPQPLNSQRNMPLNLDPSIEYRLRRFYAYWALKEAYIKMTGEALLAPWLRELEFLNVNPPEPAMDGGRPVWGPPEKDMQVLLYGRKVEEVRVEIVAFGQEYLVATATRGGSGSGRSGGGSVGLAAWSNFKSVDIDSDIEPCATGRCQCLA</sequence>
<dbReference type="InterPro" id="IPR008278">
    <property type="entry name" value="4-PPantetheinyl_Trfase_dom"/>
</dbReference>
<feature type="domain" description="4'-phosphopantetheinyl transferase" evidence="6">
    <location>
        <begin position="154"/>
        <end position="258"/>
    </location>
</feature>
<organism evidence="8 9">
    <name type="scientific">Emydomyces testavorans</name>
    <dbReference type="NCBI Taxonomy" id="2070801"/>
    <lineage>
        <taxon>Eukaryota</taxon>
        <taxon>Fungi</taxon>
        <taxon>Dikarya</taxon>
        <taxon>Ascomycota</taxon>
        <taxon>Pezizomycotina</taxon>
        <taxon>Eurotiomycetes</taxon>
        <taxon>Eurotiomycetidae</taxon>
        <taxon>Onygenales</taxon>
        <taxon>Nannizziopsiaceae</taxon>
        <taxon>Emydomyces</taxon>
    </lineage>
</organism>
<dbReference type="InterPro" id="IPR055066">
    <property type="entry name" value="AASDHPPT_N"/>
</dbReference>
<reference evidence="8" key="1">
    <citation type="submission" date="2023-03" db="EMBL/GenBank/DDBJ databases">
        <title>Emydomyces testavorans Genome Sequence.</title>
        <authorList>
            <person name="Hoyer L."/>
        </authorList>
    </citation>
    <scope>NUCLEOTIDE SEQUENCE</scope>
    <source>
        <strain evidence="8">16-2883</strain>
    </source>
</reference>
<dbReference type="GO" id="GO:0005829">
    <property type="term" value="C:cytosol"/>
    <property type="evidence" value="ECO:0007669"/>
    <property type="project" value="TreeGrafter"/>
</dbReference>
<evidence type="ECO:0000256" key="1">
    <source>
        <dbReference type="ARBA" id="ARBA00013172"/>
    </source>
</evidence>
<comment type="catalytic activity">
    <reaction evidence="3">
        <text>apo-[ACP] + CoA = holo-[ACP] + adenosine 3',5'-bisphosphate + H(+)</text>
        <dbReference type="Rhea" id="RHEA:12068"/>
        <dbReference type="Rhea" id="RHEA-COMP:9685"/>
        <dbReference type="Rhea" id="RHEA-COMP:9690"/>
        <dbReference type="ChEBI" id="CHEBI:15378"/>
        <dbReference type="ChEBI" id="CHEBI:29999"/>
        <dbReference type="ChEBI" id="CHEBI:57287"/>
        <dbReference type="ChEBI" id="CHEBI:58343"/>
        <dbReference type="ChEBI" id="CHEBI:64479"/>
        <dbReference type="EC" id="2.7.8.7"/>
    </reaction>
</comment>
<proteinExistence type="inferred from homology"/>
<dbReference type="FunFam" id="3.90.470.20:FF:000023">
    <property type="entry name" value="L-aminoadipate-semialdehyde dehydrogenase-phosphopantetheinyl transferase"/>
    <property type="match status" value="1"/>
</dbReference>
<evidence type="ECO:0000256" key="4">
    <source>
        <dbReference type="ARBA" id="ARBA00061672"/>
    </source>
</evidence>
<evidence type="ECO:0000259" key="6">
    <source>
        <dbReference type="Pfam" id="PF01648"/>
    </source>
</evidence>
<dbReference type="Pfam" id="PF22624">
    <property type="entry name" value="AASDHPPT_N"/>
    <property type="match status" value="1"/>
</dbReference>
<dbReference type="EMBL" id="CP120628">
    <property type="protein sequence ID" value="WEW57845.1"/>
    <property type="molecule type" value="Genomic_DNA"/>
</dbReference>
<protein>
    <recommendedName>
        <fullName evidence="1">holo-[acyl-carrier-protein] synthase</fullName>
        <ecNumber evidence="1">2.7.8.7</ecNumber>
    </recommendedName>
</protein>
<dbReference type="InterPro" id="IPR050559">
    <property type="entry name" value="P-Pant_transferase_sf"/>
</dbReference>
<dbReference type="Proteomes" id="UP001219355">
    <property type="component" value="Chromosome 2"/>
</dbReference>
<dbReference type="InterPro" id="IPR037143">
    <property type="entry name" value="4-PPantetheinyl_Trfase_dom_sf"/>
</dbReference>
<accession>A0AAF0DHZ1</accession>
<dbReference type="Gene3D" id="3.90.470.20">
    <property type="entry name" value="4'-phosphopantetheinyl transferase domain"/>
    <property type="match status" value="2"/>
</dbReference>
<dbReference type="EC" id="2.7.8.7" evidence="1"/>
<dbReference type="SUPFAM" id="SSF56214">
    <property type="entry name" value="4'-phosphopantetheinyl transferase"/>
    <property type="match status" value="2"/>
</dbReference>
<keyword evidence="9" id="KW-1185">Reference proteome</keyword>
<dbReference type="GO" id="GO:0000287">
    <property type="term" value="F:magnesium ion binding"/>
    <property type="evidence" value="ECO:0007669"/>
    <property type="project" value="InterPro"/>
</dbReference>
<dbReference type="AlphaFoldDB" id="A0AAF0DHZ1"/>